<comment type="caution">
    <text evidence="2">The sequence shown here is derived from an EMBL/GenBank/DDBJ whole genome shotgun (WGS) entry which is preliminary data.</text>
</comment>
<gene>
    <name evidence="2" type="ORF">L2764_02195</name>
</gene>
<name>A0ABT0L6K4_9GAMM</name>
<evidence type="ECO:0000313" key="2">
    <source>
        <dbReference type="EMBL" id="MCL1123322.1"/>
    </source>
</evidence>
<sequence length="123" mass="13835">MAKIAILIVLLSFSSLIQANELYRSKAGDSGKYYIIENKALGDNIFQVLSSRIGKNDAYTDFTLLKVNCNTAQYFELAGLSEDGAKNKPSKELKDWSKDSKWVNLITGSSKYDLVNHICNKYR</sequence>
<evidence type="ECO:0008006" key="4">
    <source>
        <dbReference type="Google" id="ProtNLM"/>
    </source>
</evidence>
<organism evidence="2 3">
    <name type="scientific">Shewanella surugensis</name>
    <dbReference type="NCBI Taxonomy" id="212020"/>
    <lineage>
        <taxon>Bacteria</taxon>
        <taxon>Pseudomonadati</taxon>
        <taxon>Pseudomonadota</taxon>
        <taxon>Gammaproteobacteria</taxon>
        <taxon>Alteromonadales</taxon>
        <taxon>Shewanellaceae</taxon>
        <taxon>Shewanella</taxon>
    </lineage>
</organism>
<evidence type="ECO:0000313" key="3">
    <source>
        <dbReference type="Proteomes" id="UP001203423"/>
    </source>
</evidence>
<proteinExistence type="predicted"/>
<keyword evidence="3" id="KW-1185">Reference proteome</keyword>
<feature type="chain" id="PRO_5046780636" description="DUF2511 domain-containing protein" evidence="1">
    <location>
        <begin position="20"/>
        <end position="123"/>
    </location>
</feature>
<dbReference type="Proteomes" id="UP001203423">
    <property type="component" value="Unassembled WGS sequence"/>
</dbReference>
<keyword evidence="1" id="KW-0732">Signal</keyword>
<protein>
    <recommendedName>
        <fullName evidence="4">DUF2511 domain-containing protein</fullName>
    </recommendedName>
</protein>
<dbReference type="RefSeq" id="WP_248938605.1">
    <property type="nucleotide sequence ID" value="NZ_JAKIKS010000004.1"/>
</dbReference>
<dbReference type="EMBL" id="JAKIKS010000004">
    <property type="protein sequence ID" value="MCL1123322.1"/>
    <property type="molecule type" value="Genomic_DNA"/>
</dbReference>
<feature type="signal peptide" evidence="1">
    <location>
        <begin position="1"/>
        <end position="19"/>
    </location>
</feature>
<reference evidence="2 3" key="1">
    <citation type="submission" date="2022-01" db="EMBL/GenBank/DDBJ databases">
        <title>Whole genome-based taxonomy of the Shewanellaceae.</title>
        <authorList>
            <person name="Martin-Rodriguez A.J."/>
        </authorList>
    </citation>
    <scope>NUCLEOTIDE SEQUENCE [LARGE SCALE GENOMIC DNA]</scope>
    <source>
        <strain evidence="2 3">DSM 17177</strain>
    </source>
</reference>
<evidence type="ECO:0000256" key="1">
    <source>
        <dbReference type="SAM" id="SignalP"/>
    </source>
</evidence>
<accession>A0ABT0L6K4</accession>